<accession>A0A7D3UKR4</accession>
<organism evidence="2">
    <name type="scientific">Parvoviridae sp</name>
    <dbReference type="NCBI Taxonomy" id="1940570"/>
    <lineage>
        <taxon>Viruses</taxon>
        <taxon>Monodnaviria</taxon>
        <taxon>Shotokuvirae</taxon>
        <taxon>Cossaviricota</taxon>
        <taxon>Quintoviricetes</taxon>
        <taxon>Piccovirales</taxon>
        <taxon>Parvoviridae</taxon>
    </lineage>
</organism>
<proteinExistence type="predicted"/>
<protein>
    <submittedName>
        <fullName evidence="2">Uncharacterized protein</fullName>
    </submittedName>
</protein>
<sequence length="301" mass="34193">MDCLLHETCEHGQLSCDCERCWTHNAQCPGRYDAGAINITDTSEREEYPVVFRRDFRPERLSLNNEPERNADLYCSETLRNSTAETTWQGQYTQNTTRRNNQYIAEGTQLSVRSGTFTFGGFHFPTVGSDEWAFYLRQFDEYQQSEDSKRFIERHIRRVRDELRSSQNMDNNGMGERSPDLVRDNNPGRSNQDNNTEPTKYNRCKKRLFSTVEETSIHPIEPPSTPNRASCSTAKRGKFSKAGPEQGGGKKTKGSDHSTAGKEKEVDGSKYNRGTSGIGRGRPVEYSDSEDSDTSASGEYQ</sequence>
<name>A0A7D3UKR4_9VIRU</name>
<evidence type="ECO:0000256" key="1">
    <source>
        <dbReference type="SAM" id="MobiDB-lite"/>
    </source>
</evidence>
<dbReference type="EMBL" id="MT138315">
    <property type="protein sequence ID" value="QKE54966.1"/>
    <property type="molecule type" value="Genomic_DNA"/>
</dbReference>
<reference evidence="2" key="1">
    <citation type="submission" date="2020-01" db="EMBL/GenBank/DDBJ databases">
        <title>Viral genomes from wild and zoo birds in China.</title>
        <authorList>
            <person name="Dai Z."/>
            <person name="Shan L.T."/>
            <person name="Yang X.S."/>
        </authorList>
    </citation>
    <scope>NUCLEOTIDE SEQUENCE</scope>
    <source>
        <strain evidence="2">Sis142par2</strain>
    </source>
</reference>
<evidence type="ECO:0000313" key="2">
    <source>
        <dbReference type="EMBL" id="QKE54966.1"/>
    </source>
</evidence>
<feature type="compositionally biased region" description="Basic and acidic residues" evidence="1">
    <location>
        <begin position="253"/>
        <end position="270"/>
    </location>
</feature>
<feature type="region of interest" description="Disordered" evidence="1">
    <location>
        <begin position="162"/>
        <end position="301"/>
    </location>
</feature>
<feature type="compositionally biased region" description="Polar residues" evidence="1">
    <location>
        <begin position="187"/>
        <end position="199"/>
    </location>
</feature>